<evidence type="ECO:0000313" key="2">
    <source>
        <dbReference type="Proteomes" id="UP001561046"/>
    </source>
</evidence>
<evidence type="ECO:0000313" key="1">
    <source>
        <dbReference type="EMBL" id="MEX8194191.1"/>
    </source>
</evidence>
<dbReference type="RefSeq" id="WP_369339374.1">
    <property type="nucleotide sequence ID" value="NZ_JBFYGN010000018.1"/>
</dbReference>
<sequence>MLDMVGRGDMPDPSLLAYAQCQPSSERMTRSRFLSQGRRLMQQMQACVQETTAALRPVMQLLQGHLEPVQVQQTWFIPKRSNWLQWAS</sequence>
<name>A0ABV3ZX51_9BURK</name>
<comment type="caution">
    <text evidence="1">The sequence shown here is derived from an EMBL/GenBank/DDBJ whole genome shotgun (WGS) entry which is preliminary data.</text>
</comment>
<dbReference type="Proteomes" id="UP001561046">
    <property type="component" value="Unassembled WGS sequence"/>
</dbReference>
<proteinExistence type="predicted"/>
<gene>
    <name evidence="1" type="ORF">AB6724_15225</name>
</gene>
<dbReference type="EMBL" id="JBFYGN010000018">
    <property type="protein sequence ID" value="MEX8194191.1"/>
    <property type="molecule type" value="Genomic_DNA"/>
</dbReference>
<organism evidence="1 2">
    <name type="scientific">Comamonas guangdongensis</name>
    <dbReference type="NCBI Taxonomy" id="510515"/>
    <lineage>
        <taxon>Bacteria</taxon>
        <taxon>Pseudomonadati</taxon>
        <taxon>Pseudomonadota</taxon>
        <taxon>Betaproteobacteria</taxon>
        <taxon>Burkholderiales</taxon>
        <taxon>Comamonadaceae</taxon>
        <taxon>Comamonas</taxon>
    </lineage>
</organism>
<reference evidence="1 2" key="1">
    <citation type="journal article" date="2013" name="Int. J. Syst. Evol. Microbiol.">
        <title>Comamonas guangdongensis sp. nov., isolated from subterranean forest sediment, and emended description of the genus Comamonas.</title>
        <authorList>
            <person name="Zhang J."/>
            <person name="Wang Y."/>
            <person name="Zhou S."/>
            <person name="Wu C."/>
            <person name="He J."/>
            <person name="Li F."/>
        </authorList>
    </citation>
    <scope>NUCLEOTIDE SEQUENCE [LARGE SCALE GENOMIC DNA]</scope>
    <source>
        <strain evidence="1 2">CCTCC AB2011133</strain>
    </source>
</reference>
<keyword evidence="2" id="KW-1185">Reference proteome</keyword>
<accession>A0ABV3ZX51</accession>
<protein>
    <submittedName>
        <fullName evidence="1">Uncharacterized protein</fullName>
    </submittedName>
</protein>